<gene>
    <name evidence="2" type="ORF">CRG98_024745</name>
</gene>
<keyword evidence="1" id="KW-0812">Transmembrane</keyword>
<accession>A0A2I0JF27</accession>
<dbReference type="AlphaFoldDB" id="A0A2I0JF27"/>
<evidence type="ECO:0000313" key="3">
    <source>
        <dbReference type="Proteomes" id="UP000233551"/>
    </source>
</evidence>
<proteinExistence type="predicted"/>
<comment type="caution">
    <text evidence="2">The sequence shown here is derived from an EMBL/GenBank/DDBJ whole genome shotgun (WGS) entry which is preliminary data.</text>
</comment>
<dbReference type="EMBL" id="PGOL01001762">
    <property type="protein sequence ID" value="PKI54862.1"/>
    <property type="molecule type" value="Genomic_DNA"/>
</dbReference>
<protein>
    <submittedName>
        <fullName evidence="2">Uncharacterized protein</fullName>
    </submittedName>
</protein>
<evidence type="ECO:0000256" key="1">
    <source>
        <dbReference type="SAM" id="Phobius"/>
    </source>
</evidence>
<sequence length="131" mass="14301">MEISAPARAATIYGEFKAINGDHALVLSPPMPLSLPRRPPTFHRRRQAQLPLRLDAGCLIDMLSESPPSCLRRNLLLSLLSLLLLVSVYCLLLLGADDRSPLSLGRSSLYWNSAAGFPSVFLPSPVVNLSH</sequence>
<feature type="non-terminal residue" evidence="2">
    <location>
        <position position="131"/>
    </location>
</feature>
<feature type="transmembrane region" description="Helical" evidence="1">
    <location>
        <begin position="75"/>
        <end position="96"/>
    </location>
</feature>
<keyword evidence="3" id="KW-1185">Reference proteome</keyword>
<keyword evidence="1" id="KW-0472">Membrane</keyword>
<reference evidence="2 3" key="1">
    <citation type="submission" date="2017-11" db="EMBL/GenBank/DDBJ databases">
        <title>De-novo sequencing of pomegranate (Punica granatum L.) genome.</title>
        <authorList>
            <person name="Akparov Z."/>
            <person name="Amiraslanov A."/>
            <person name="Hajiyeva S."/>
            <person name="Abbasov M."/>
            <person name="Kaur K."/>
            <person name="Hamwieh A."/>
            <person name="Solovyev V."/>
            <person name="Salamov A."/>
            <person name="Braich B."/>
            <person name="Kosarev P."/>
            <person name="Mahmoud A."/>
            <person name="Hajiyev E."/>
            <person name="Babayeva S."/>
            <person name="Izzatullayeva V."/>
            <person name="Mammadov A."/>
            <person name="Mammadov A."/>
            <person name="Sharifova S."/>
            <person name="Ojaghi J."/>
            <person name="Eynullazada K."/>
            <person name="Bayramov B."/>
            <person name="Abdulazimova A."/>
            <person name="Shahmuradov I."/>
        </authorList>
    </citation>
    <scope>NUCLEOTIDE SEQUENCE [LARGE SCALE GENOMIC DNA]</scope>
    <source>
        <strain evidence="3">cv. AG2017</strain>
        <tissue evidence="2">Leaf</tissue>
    </source>
</reference>
<evidence type="ECO:0000313" key="2">
    <source>
        <dbReference type="EMBL" id="PKI54862.1"/>
    </source>
</evidence>
<organism evidence="2 3">
    <name type="scientific">Punica granatum</name>
    <name type="common">Pomegranate</name>
    <dbReference type="NCBI Taxonomy" id="22663"/>
    <lineage>
        <taxon>Eukaryota</taxon>
        <taxon>Viridiplantae</taxon>
        <taxon>Streptophyta</taxon>
        <taxon>Embryophyta</taxon>
        <taxon>Tracheophyta</taxon>
        <taxon>Spermatophyta</taxon>
        <taxon>Magnoliopsida</taxon>
        <taxon>eudicotyledons</taxon>
        <taxon>Gunneridae</taxon>
        <taxon>Pentapetalae</taxon>
        <taxon>rosids</taxon>
        <taxon>malvids</taxon>
        <taxon>Myrtales</taxon>
        <taxon>Lythraceae</taxon>
        <taxon>Punica</taxon>
    </lineage>
</organism>
<name>A0A2I0JF27_PUNGR</name>
<dbReference type="Proteomes" id="UP000233551">
    <property type="component" value="Unassembled WGS sequence"/>
</dbReference>
<keyword evidence="1" id="KW-1133">Transmembrane helix</keyword>